<evidence type="ECO:0000256" key="3">
    <source>
        <dbReference type="ARBA" id="ARBA00022846"/>
    </source>
</evidence>
<keyword evidence="2" id="KW-0963">Cytoplasm</keyword>
<dbReference type="PANTHER" id="PTHR31180:SF2">
    <property type="entry name" value="CILIA- AND FLAGELLA-ASSOCIATED PROTEIN 107"/>
    <property type="match status" value="1"/>
</dbReference>
<dbReference type="EMBL" id="JAPWTK010000154">
    <property type="protein sequence ID" value="KAJ8947746.1"/>
    <property type="molecule type" value="Genomic_DNA"/>
</dbReference>
<evidence type="ECO:0000313" key="9">
    <source>
        <dbReference type="EMBL" id="KAJ8947746.1"/>
    </source>
</evidence>
<gene>
    <name evidence="9" type="ORF">NQ318_018008</name>
</gene>
<reference evidence="9" key="1">
    <citation type="journal article" date="2023" name="Insect Mol. Biol.">
        <title>Genome sequencing provides insights into the evolution of gene families encoding plant cell wall-degrading enzymes in longhorned beetles.</title>
        <authorList>
            <person name="Shin N.R."/>
            <person name="Okamura Y."/>
            <person name="Kirsch R."/>
            <person name="Pauchet Y."/>
        </authorList>
    </citation>
    <scope>NUCLEOTIDE SEQUENCE</scope>
    <source>
        <strain evidence="9">AMC_N1</strain>
    </source>
</reference>
<evidence type="ECO:0000256" key="8">
    <source>
        <dbReference type="ARBA" id="ARBA00046435"/>
    </source>
</evidence>
<feature type="non-terminal residue" evidence="9">
    <location>
        <position position="1"/>
    </location>
</feature>
<evidence type="ECO:0000256" key="2">
    <source>
        <dbReference type="ARBA" id="ARBA00022490"/>
    </source>
</evidence>
<organism evidence="9 10">
    <name type="scientific">Aromia moschata</name>
    <dbReference type="NCBI Taxonomy" id="1265417"/>
    <lineage>
        <taxon>Eukaryota</taxon>
        <taxon>Metazoa</taxon>
        <taxon>Ecdysozoa</taxon>
        <taxon>Arthropoda</taxon>
        <taxon>Hexapoda</taxon>
        <taxon>Insecta</taxon>
        <taxon>Pterygota</taxon>
        <taxon>Neoptera</taxon>
        <taxon>Endopterygota</taxon>
        <taxon>Coleoptera</taxon>
        <taxon>Polyphaga</taxon>
        <taxon>Cucujiformia</taxon>
        <taxon>Chrysomeloidea</taxon>
        <taxon>Cerambycidae</taxon>
        <taxon>Cerambycinae</taxon>
        <taxon>Callichromatini</taxon>
        <taxon>Aromia</taxon>
    </lineage>
</organism>
<comment type="function">
    <text evidence="7">Microtubule inner protein (MIP) part of the dynein-decorated doublet microtubules (DMTs) in cilia axoneme, which is required for motile cilia beating.</text>
</comment>
<evidence type="ECO:0000256" key="7">
    <source>
        <dbReference type="ARBA" id="ARBA00035003"/>
    </source>
</evidence>
<evidence type="ECO:0000256" key="5">
    <source>
        <dbReference type="ARBA" id="ARBA00023212"/>
    </source>
</evidence>
<feature type="non-terminal residue" evidence="9">
    <location>
        <position position="150"/>
    </location>
</feature>
<comment type="subcellular location">
    <subcellularLocation>
        <location evidence="1">Cytoplasm</location>
        <location evidence="1">Cytoskeleton</location>
        <location evidence="1">Flagellum axoneme</location>
    </subcellularLocation>
</comment>
<dbReference type="InterPro" id="IPR037662">
    <property type="entry name" value="CFAP68/107"/>
</dbReference>
<keyword evidence="3" id="KW-0282">Flagellum</keyword>
<evidence type="ECO:0000256" key="6">
    <source>
        <dbReference type="ARBA" id="ARBA00023273"/>
    </source>
</evidence>
<evidence type="ECO:0000256" key="4">
    <source>
        <dbReference type="ARBA" id="ARBA00023069"/>
    </source>
</evidence>
<dbReference type="PANTHER" id="PTHR31180">
    <property type="entry name" value="CILIA- AND FLAGELLA-ASSOCIATED PROTEIN 107-RELATED"/>
    <property type="match status" value="1"/>
</dbReference>
<keyword evidence="10" id="KW-1185">Reference proteome</keyword>
<comment type="subunit">
    <text evidence="8">Microtubule inner protein component of sperm flagellar doublet microtubules.</text>
</comment>
<evidence type="ECO:0000256" key="1">
    <source>
        <dbReference type="ARBA" id="ARBA00004611"/>
    </source>
</evidence>
<keyword evidence="5" id="KW-0206">Cytoskeleton</keyword>
<sequence length="150" mass="17946">GIGISSANPTEDQPNTFDNFSTIYDLSYNHFPKWYGQPIYRDLRFRLERHEPFDEYIKSYGNITKTGLADYKKQEWRNEKQDPRMTINSLYEDTYVPPEKLAYKFRRWARPKAIRTEVGDVIYKGYPKDHPTFTKCDPITWECKDDKTNI</sequence>
<keyword evidence="6" id="KW-0966">Cell projection</keyword>
<proteinExistence type="predicted"/>
<evidence type="ECO:0000313" key="10">
    <source>
        <dbReference type="Proteomes" id="UP001162162"/>
    </source>
</evidence>
<dbReference type="GO" id="GO:0030317">
    <property type="term" value="P:flagellated sperm motility"/>
    <property type="evidence" value="ECO:0007669"/>
    <property type="project" value="InterPro"/>
</dbReference>
<keyword evidence="4" id="KW-0969">Cilium</keyword>
<protein>
    <submittedName>
        <fullName evidence="9">Uncharacterized protein</fullName>
    </submittedName>
</protein>
<name>A0AAV8Y877_9CUCU</name>
<accession>A0AAV8Y877</accession>
<comment type="caution">
    <text evidence="9">The sequence shown here is derived from an EMBL/GenBank/DDBJ whole genome shotgun (WGS) entry which is preliminary data.</text>
</comment>
<dbReference type="GO" id="GO:0005879">
    <property type="term" value="C:axonemal microtubule"/>
    <property type="evidence" value="ECO:0007669"/>
    <property type="project" value="TreeGrafter"/>
</dbReference>
<dbReference type="AlphaFoldDB" id="A0AAV8Y877"/>
<dbReference type="Proteomes" id="UP001162162">
    <property type="component" value="Unassembled WGS sequence"/>
</dbReference>